<dbReference type="OrthoDB" id="7860307at2"/>
<organism evidence="1 2">
    <name type="scientific">Jannaschia faecimaris</name>
    <dbReference type="NCBI Taxonomy" id="1244108"/>
    <lineage>
        <taxon>Bacteria</taxon>
        <taxon>Pseudomonadati</taxon>
        <taxon>Pseudomonadota</taxon>
        <taxon>Alphaproteobacteria</taxon>
        <taxon>Rhodobacterales</taxon>
        <taxon>Roseobacteraceae</taxon>
        <taxon>Jannaschia</taxon>
    </lineage>
</organism>
<dbReference type="SUPFAM" id="SSF55961">
    <property type="entry name" value="Bet v1-like"/>
    <property type="match status" value="1"/>
</dbReference>
<dbReference type="Pfam" id="PF10604">
    <property type="entry name" value="Polyketide_cyc2"/>
    <property type="match status" value="1"/>
</dbReference>
<gene>
    <name evidence="1" type="ORF">SAMN05444004_107103</name>
</gene>
<dbReference type="InterPro" id="IPR023393">
    <property type="entry name" value="START-like_dom_sf"/>
</dbReference>
<evidence type="ECO:0000313" key="2">
    <source>
        <dbReference type="Proteomes" id="UP000198914"/>
    </source>
</evidence>
<accession>A0A1H3R0M9</accession>
<dbReference type="AlphaFoldDB" id="A0A1H3R0M9"/>
<dbReference type="Gene3D" id="3.30.530.20">
    <property type="match status" value="1"/>
</dbReference>
<dbReference type="CDD" id="cd07812">
    <property type="entry name" value="SRPBCC"/>
    <property type="match status" value="1"/>
</dbReference>
<dbReference type="Proteomes" id="UP000198914">
    <property type="component" value="Unassembled WGS sequence"/>
</dbReference>
<proteinExistence type="predicted"/>
<protein>
    <submittedName>
        <fullName evidence="1">Polyketide cyclase / dehydrase and lipid transport</fullName>
    </submittedName>
</protein>
<dbReference type="EMBL" id="FNPX01000007">
    <property type="protein sequence ID" value="SDZ19160.1"/>
    <property type="molecule type" value="Genomic_DNA"/>
</dbReference>
<dbReference type="RefSeq" id="WP_092645498.1">
    <property type="nucleotide sequence ID" value="NZ_FNPX01000007.1"/>
</dbReference>
<name>A0A1H3R0M9_9RHOB</name>
<evidence type="ECO:0000313" key="1">
    <source>
        <dbReference type="EMBL" id="SDZ19160.1"/>
    </source>
</evidence>
<reference evidence="2" key="1">
    <citation type="submission" date="2016-10" db="EMBL/GenBank/DDBJ databases">
        <authorList>
            <person name="Varghese N."/>
            <person name="Submissions S."/>
        </authorList>
    </citation>
    <scope>NUCLEOTIDE SEQUENCE [LARGE SCALE GENOMIC DNA]</scope>
    <source>
        <strain evidence="2">DSM 100420</strain>
    </source>
</reference>
<keyword evidence="2" id="KW-1185">Reference proteome</keyword>
<sequence>MKFVATEDVAAPIDAVWARVCDLEAFERRAAQRVGGIRRNPSGPPGQGTEWTGTAEIMGKTRAITVTAATLAAPTQLVAEAVTDGMNITIQVELVGLGPRLTRLTVTSEGKARSLTARLMLQSAKLARKTMAKRYKARIADFASRVEKTAG</sequence>
<dbReference type="InterPro" id="IPR019587">
    <property type="entry name" value="Polyketide_cyclase/dehydratase"/>
</dbReference>
<dbReference type="STRING" id="1244108.SAMN05444004_107103"/>